<dbReference type="Pfam" id="PF00300">
    <property type="entry name" value="His_Phos_1"/>
    <property type="match status" value="1"/>
</dbReference>
<dbReference type="GO" id="GO:0004822">
    <property type="term" value="F:isoleucine-tRNA ligase activity"/>
    <property type="evidence" value="ECO:0007669"/>
    <property type="project" value="UniProtKB-EC"/>
</dbReference>
<protein>
    <submittedName>
        <fullName evidence="9">Class I tRNA ligase family protein</fullName>
    </submittedName>
</protein>
<dbReference type="Gene3D" id="3.90.79.10">
    <property type="entry name" value="Nucleoside Triphosphate Pyrophosphohydrolase"/>
    <property type="match status" value="1"/>
</dbReference>
<evidence type="ECO:0000256" key="1">
    <source>
        <dbReference type="ARBA" id="ARBA00022598"/>
    </source>
</evidence>
<keyword evidence="1 9" id="KW-0436">Ligase</keyword>
<dbReference type="Gene3D" id="3.40.50.1820">
    <property type="entry name" value="alpha/beta hydrolase"/>
    <property type="match status" value="1"/>
</dbReference>
<evidence type="ECO:0000256" key="6">
    <source>
        <dbReference type="ARBA" id="ARBA00023146"/>
    </source>
</evidence>
<comment type="catalytic activity">
    <reaction evidence="7">
        <text>tRNA(Ile) + L-isoleucine + ATP = L-isoleucyl-tRNA(Ile) + AMP + diphosphate</text>
        <dbReference type="Rhea" id="RHEA:11060"/>
        <dbReference type="Rhea" id="RHEA-COMP:9666"/>
        <dbReference type="Rhea" id="RHEA-COMP:9695"/>
        <dbReference type="ChEBI" id="CHEBI:30616"/>
        <dbReference type="ChEBI" id="CHEBI:33019"/>
        <dbReference type="ChEBI" id="CHEBI:58045"/>
        <dbReference type="ChEBI" id="CHEBI:78442"/>
        <dbReference type="ChEBI" id="CHEBI:78528"/>
        <dbReference type="ChEBI" id="CHEBI:456215"/>
        <dbReference type="EC" id="6.1.1.5"/>
    </reaction>
</comment>
<evidence type="ECO:0000256" key="4">
    <source>
        <dbReference type="ARBA" id="ARBA00022840"/>
    </source>
</evidence>
<evidence type="ECO:0000313" key="9">
    <source>
        <dbReference type="EMBL" id="MCA9386002.1"/>
    </source>
</evidence>
<dbReference type="InterPro" id="IPR000086">
    <property type="entry name" value="NUDIX_hydrolase_dom"/>
</dbReference>
<organism evidence="9 10">
    <name type="scientific">Candidatus Dojkabacteria bacterium</name>
    <dbReference type="NCBI Taxonomy" id="2099670"/>
    <lineage>
        <taxon>Bacteria</taxon>
        <taxon>Candidatus Dojkabacteria</taxon>
    </lineage>
</organism>
<keyword evidence="2" id="KW-0547">Nucleotide-binding</keyword>
<gene>
    <name evidence="9" type="ORF">KC717_05130</name>
</gene>
<dbReference type="SUPFAM" id="SSF55811">
    <property type="entry name" value="Nudix"/>
    <property type="match status" value="1"/>
</dbReference>
<dbReference type="InterPro" id="IPR029058">
    <property type="entry name" value="AB_hydrolase_fold"/>
</dbReference>
<dbReference type="Proteomes" id="UP000754563">
    <property type="component" value="Unassembled WGS sequence"/>
</dbReference>
<keyword evidence="3" id="KW-0378">Hydrolase</keyword>
<dbReference type="CDD" id="cd07961">
    <property type="entry name" value="Anticodon_Ia_Ile_ABEc"/>
    <property type="match status" value="1"/>
</dbReference>
<dbReference type="InterPro" id="IPR015797">
    <property type="entry name" value="NUDIX_hydrolase-like_dom_sf"/>
</dbReference>
<evidence type="ECO:0000256" key="3">
    <source>
        <dbReference type="ARBA" id="ARBA00022801"/>
    </source>
</evidence>
<dbReference type="SMART" id="SM00855">
    <property type="entry name" value="PGAM"/>
    <property type="match status" value="1"/>
</dbReference>
<dbReference type="EMBL" id="JAGQLH010000066">
    <property type="protein sequence ID" value="MCA9386002.1"/>
    <property type="molecule type" value="Genomic_DNA"/>
</dbReference>
<evidence type="ECO:0000256" key="7">
    <source>
        <dbReference type="ARBA" id="ARBA00048359"/>
    </source>
</evidence>
<dbReference type="GO" id="GO:0006428">
    <property type="term" value="P:isoleucyl-tRNA aminoacylation"/>
    <property type="evidence" value="ECO:0007669"/>
    <property type="project" value="TreeGrafter"/>
</dbReference>
<dbReference type="Gene3D" id="1.10.730.10">
    <property type="entry name" value="Isoleucyl-tRNA Synthetase, Domain 1"/>
    <property type="match status" value="1"/>
</dbReference>
<dbReference type="InterPro" id="IPR023586">
    <property type="entry name" value="Ile-tRNA-ligase_type2"/>
</dbReference>
<dbReference type="Pfam" id="PF00133">
    <property type="entry name" value="tRNA-synt_1"/>
    <property type="match status" value="2"/>
</dbReference>
<dbReference type="GO" id="GO:0005524">
    <property type="term" value="F:ATP binding"/>
    <property type="evidence" value="ECO:0007669"/>
    <property type="project" value="UniProtKB-KW"/>
</dbReference>
<dbReference type="CDD" id="cd02883">
    <property type="entry name" value="NUDIX_Hydrolase"/>
    <property type="match status" value="1"/>
</dbReference>
<keyword evidence="4" id="KW-0067">ATP-binding</keyword>
<evidence type="ECO:0000313" key="10">
    <source>
        <dbReference type="Proteomes" id="UP000754563"/>
    </source>
</evidence>
<dbReference type="SUPFAM" id="SSF47323">
    <property type="entry name" value="Anticodon-binding domain of a subclass of class I aminoacyl-tRNA synthetases"/>
    <property type="match status" value="2"/>
</dbReference>
<dbReference type="InterPro" id="IPR014729">
    <property type="entry name" value="Rossmann-like_a/b/a_fold"/>
</dbReference>
<dbReference type="GO" id="GO:0002161">
    <property type="term" value="F:aminoacyl-tRNA deacylase activity"/>
    <property type="evidence" value="ECO:0007669"/>
    <property type="project" value="InterPro"/>
</dbReference>
<reference evidence="9" key="2">
    <citation type="journal article" date="2021" name="Microbiome">
        <title>Successional dynamics and alternative stable states in a saline activated sludge microbial community over 9 years.</title>
        <authorList>
            <person name="Wang Y."/>
            <person name="Ye J."/>
            <person name="Ju F."/>
            <person name="Liu L."/>
            <person name="Boyd J.A."/>
            <person name="Deng Y."/>
            <person name="Parks D.H."/>
            <person name="Jiang X."/>
            <person name="Yin X."/>
            <person name="Woodcroft B.J."/>
            <person name="Tyson G.W."/>
            <person name="Hugenholtz P."/>
            <person name="Polz M.F."/>
            <person name="Zhang T."/>
        </authorList>
    </citation>
    <scope>NUCLEOTIDE SEQUENCE</scope>
    <source>
        <strain evidence="9">HKST-UBA11</strain>
    </source>
</reference>
<dbReference type="SUPFAM" id="SSF50677">
    <property type="entry name" value="ValRS/IleRS/LeuRS editing domain"/>
    <property type="match status" value="2"/>
</dbReference>
<comment type="caution">
    <text evidence="9">The sequence shown here is derived from an EMBL/GenBank/DDBJ whole genome shotgun (WGS) entry which is preliminary data.</text>
</comment>
<dbReference type="PROSITE" id="PS00893">
    <property type="entry name" value="NUDIX_BOX"/>
    <property type="match status" value="1"/>
</dbReference>
<dbReference type="Pfam" id="PF08264">
    <property type="entry name" value="Anticodon_1"/>
    <property type="match status" value="1"/>
</dbReference>
<dbReference type="SUPFAM" id="SSF53474">
    <property type="entry name" value="alpha/beta-Hydrolases"/>
    <property type="match status" value="1"/>
</dbReference>
<dbReference type="SUPFAM" id="SSF53254">
    <property type="entry name" value="Phosphoglycerate mutase-like"/>
    <property type="match status" value="1"/>
</dbReference>
<dbReference type="InterPro" id="IPR020084">
    <property type="entry name" value="NUDIX_hydrolase_CS"/>
</dbReference>
<proteinExistence type="predicted"/>
<keyword evidence="5" id="KW-0648">Protein biosynthesis</keyword>
<reference evidence="9" key="1">
    <citation type="submission" date="2020-04" db="EMBL/GenBank/DDBJ databases">
        <authorList>
            <person name="Zhang T."/>
        </authorList>
    </citation>
    <scope>NUCLEOTIDE SEQUENCE</scope>
    <source>
        <strain evidence="9">HKST-UBA11</strain>
    </source>
</reference>
<dbReference type="InterPro" id="IPR033709">
    <property type="entry name" value="Anticodon_Ile_ABEc"/>
</dbReference>
<dbReference type="InterPro" id="IPR013155">
    <property type="entry name" value="M/V/L/I-tRNA-synth_anticd-bd"/>
</dbReference>
<dbReference type="Pfam" id="PF19302">
    <property type="entry name" value="DUF5915"/>
    <property type="match status" value="1"/>
</dbReference>
<name>A0A955L9A1_9BACT</name>
<dbReference type="PANTHER" id="PTHR42780">
    <property type="entry name" value="SOLEUCYL-TRNA SYNTHETASE"/>
    <property type="match status" value="1"/>
</dbReference>
<dbReference type="InterPro" id="IPR013078">
    <property type="entry name" value="His_Pase_superF_clade-1"/>
</dbReference>
<feature type="domain" description="Nudix hydrolase" evidence="8">
    <location>
        <begin position="250"/>
        <end position="387"/>
    </location>
</feature>
<dbReference type="GO" id="GO:0000049">
    <property type="term" value="F:tRNA binding"/>
    <property type="evidence" value="ECO:0007669"/>
    <property type="project" value="InterPro"/>
</dbReference>
<dbReference type="Gene3D" id="3.40.50.1240">
    <property type="entry name" value="Phosphoglycerate mutase-like"/>
    <property type="match status" value="1"/>
</dbReference>
<dbReference type="CDD" id="cd07067">
    <property type="entry name" value="HP_PGM_like"/>
    <property type="match status" value="1"/>
</dbReference>
<dbReference type="InterPro" id="IPR009080">
    <property type="entry name" value="tRNAsynth_Ia_anticodon-bd"/>
</dbReference>
<dbReference type="PROSITE" id="PS51462">
    <property type="entry name" value="NUDIX"/>
    <property type="match status" value="1"/>
</dbReference>
<dbReference type="InterPro" id="IPR002300">
    <property type="entry name" value="aa-tRNA-synth_Ia"/>
</dbReference>
<dbReference type="SUPFAM" id="SSF52374">
    <property type="entry name" value="Nucleotidylyl transferase"/>
    <property type="match status" value="1"/>
</dbReference>
<evidence type="ECO:0000256" key="5">
    <source>
        <dbReference type="ARBA" id="ARBA00022917"/>
    </source>
</evidence>
<evidence type="ECO:0000256" key="2">
    <source>
        <dbReference type="ARBA" id="ARBA00022741"/>
    </source>
</evidence>
<keyword evidence="6" id="KW-0030">Aminoacyl-tRNA synthetase</keyword>
<dbReference type="Gene3D" id="3.40.50.620">
    <property type="entry name" value="HUPs"/>
    <property type="match status" value="2"/>
</dbReference>
<accession>A0A955L9A1</accession>
<dbReference type="PANTHER" id="PTHR42780:SF1">
    <property type="entry name" value="ISOLEUCINE--TRNA LIGASE, CYTOPLASMIC"/>
    <property type="match status" value="1"/>
</dbReference>
<dbReference type="InterPro" id="IPR009008">
    <property type="entry name" value="Val/Leu/Ile-tRNA-synth_edit"/>
</dbReference>
<sequence>MDNSYTNMDDPAVTAKFRINDSNAKKVFLLSGKHAYASRRYFKELKTQLTIQGFEVTILDHPNPSAPTAEESIAFFSQFEFNDSIVITHSLGGASILMLLNQEEITLDKLIMIAPPAGELPSTNPDWLKDSGYNHYDEKLDFEKIKPLVSDVTIIHSDDPIIETKYFELLESKLGAKRIVEENKGHYFEKDADMSPDSLIDTLELDSYSLQPPTYMLAWTTTPWTLPSNRALVVDANGDYLKVQRTVEIKEKTGATAIIYNPKKKQFLALSWPQDEVLGIHALVQGKQEDGETLEETVLREITEETGYTDLKLVKKLGTNNYQWPSKSGNINDRAYDVFLVELENEKQQKRQLEEGEDFDVVWIDEDKFLNSMTYRPHRAYAQKVLDYYNNNDSDELVNSFEPVISSKTYHEYLILGKERAEEVLENFSYEIVEEFKGEKLLGLTYQPLFNFIPGNENDFKVYEYEGMVTADEGVGIVHSAPGFGEIDSEMGKANNLTMMLTVDDEGKFRSSIRDYAGIYYKDANKHIVIDLVQQNQLLKIEKITHRYPFCYRCETPLIQKAQPSWFIDVQKIKKNLIANNEEINWVPDHIKEGRFKKGLETAPDWGISRSRYWGTPMPVWHAKNDEGEVIEEIVIGSRDELMARNDAITKIIFVRHGDIGSGKDADVSLTERGKNQAQNIIKLLNDLKPDAILSSSMQRCIETITPYAQSVGVEITPDDRFGSSQRKEDLYARKDEFGVKSLKHEPEDVVQKIIEPFVNQDRQTIQDLYNSYKGKTLVICTHAEVLASLRHILEGDKYTTYLKGSIEWGEVFPLYLYEGKLLDLHRPVIDNIVLKGDSVPELHRVSETLDVWMESASMPYAQKHYPFENKADFEANFPADYITEYIAQTRAWFYVMHVISTAMLDKPSFKNVVVSGVIMGNDGRKMSKSYGNYPDPKGVIQQYGGDALRMYMLSTPLLKGENVDIDENAIKGQLREFILPLWNSYSFFLTYVDIHNWTPPEDIRTIPENTDNTLDIWIISKLHALTAEITDKLDRYDIPGATNALPTFLIELSKWYIRRSRDRFRDGDTNALATLYFVLIEYIKLISPFAPFVADGIYQNLVDTSKNPISIHLCDYPEVDEELLEKHAELLTQMDAVRTISSLGQSLRVENGLKVRQPLATAEVYFGDGVKATPWMNEIIQEELNVKNVITKDEQTSADGFVSTQDHSSHAKITLDSNISPELAREGLLRETIRNIQAFRKRSGFAFGDEISLTVQIHDDSLRELFTNNEEELKLGVNAKSITIVDSLEGKELKINGMKLTIDAE</sequence>
<dbReference type="InterPro" id="IPR029033">
    <property type="entry name" value="His_PPase_superfam"/>
</dbReference>
<evidence type="ECO:0000259" key="8">
    <source>
        <dbReference type="PROSITE" id="PS51462"/>
    </source>
</evidence>
<dbReference type="Gene3D" id="3.90.740.10">
    <property type="entry name" value="Valyl/Leucyl/Isoleucyl-tRNA synthetase, editing domain"/>
    <property type="match status" value="1"/>
</dbReference>